<gene>
    <name evidence="2" type="ORF">HY618_02465</name>
</gene>
<feature type="signal peptide" evidence="1">
    <location>
        <begin position="1"/>
        <end position="21"/>
    </location>
</feature>
<name>A0A932ZW51_UNCTE</name>
<keyword evidence="1" id="KW-0732">Signal</keyword>
<accession>A0A932ZW51</accession>
<protein>
    <submittedName>
        <fullName evidence="2">VCBS repeat-containing protein</fullName>
    </submittedName>
</protein>
<proteinExistence type="predicted"/>
<dbReference type="Proteomes" id="UP000752292">
    <property type="component" value="Unassembled WGS sequence"/>
</dbReference>
<evidence type="ECO:0000313" key="3">
    <source>
        <dbReference type="Proteomes" id="UP000752292"/>
    </source>
</evidence>
<dbReference type="Gene3D" id="2.130.10.130">
    <property type="entry name" value="Integrin alpha, N-terminal"/>
    <property type="match status" value="1"/>
</dbReference>
<dbReference type="InterPro" id="IPR028994">
    <property type="entry name" value="Integrin_alpha_N"/>
</dbReference>
<dbReference type="AlphaFoldDB" id="A0A932ZW51"/>
<reference evidence="2" key="1">
    <citation type="submission" date="2020-07" db="EMBL/GenBank/DDBJ databases">
        <title>Huge and variable diversity of episymbiotic CPR bacteria and DPANN archaea in groundwater ecosystems.</title>
        <authorList>
            <person name="He C.Y."/>
            <person name="Keren R."/>
            <person name="Whittaker M."/>
            <person name="Farag I.F."/>
            <person name="Doudna J."/>
            <person name="Cate J.H.D."/>
            <person name="Banfield J.F."/>
        </authorList>
    </citation>
    <scope>NUCLEOTIDE SEQUENCE</scope>
    <source>
        <strain evidence="2">NC_groundwater_1370_Ag_S-0.2um_69_93</strain>
    </source>
</reference>
<organism evidence="2 3">
    <name type="scientific">Tectimicrobiota bacterium</name>
    <dbReference type="NCBI Taxonomy" id="2528274"/>
    <lineage>
        <taxon>Bacteria</taxon>
        <taxon>Pseudomonadati</taxon>
        <taxon>Nitrospinota/Tectimicrobiota group</taxon>
        <taxon>Candidatus Tectimicrobiota</taxon>
    </lineage>
</organism>
<evidence type="ECO:0000313" key="2">
    <source>
        <dbReference type="EMBL" id="MBI4251297.1"/>
    </source>
</evidence>
<comment type="caution">
    <text evidence="2">The sequence shown here is derived from an EMBL/GenBank/DDBJ whole genome shotgun (WGS) entry which is preliminary data.</text>
</comment>
<evidence type="ECO:0000256" key="1">
    <source>
        <dbReference type="SAM" id="SignalP"/>
    </source>
</evidence>
<feature type="chain" id="PRO_5038117493" evidence="1">
    <location>
        <begin position="22"/>
        <end position="451"/>
    </location>
</feature>
<dbReference type="EMBL" id="JACQRX010000109">
    <property type="protein sequence ID" value="MBI4251297.1"/>
    <property type="molecule type" value="Genomic_DNA"/>
</dbReference>
<dbReference type="SUPFAM" id="SSF69318">
    <property type="entry name" value="Integrin alpha N-terminal domain"/>
    <property type="match status" value="1"/>
</dbReference>
<sequence length="451" mass="47841">MKPWLGICLAALLIIPALGGAAETGDRADPPETHGVVRAPLPGPNPRWLFTAPTRKNQNGRASSLLVLTADGKFHIPLLGGQSAKKDLLWERNPIPSDLTVEVPPADLGGGRLAGPGRDGFFVIVNTQAREWRFVGPSVPLSHLSRPVGLARGAAAAVGQDGSILLFQDSENGWHETHRIAPGSADLPSAALGDALLTAADLDGDGRKELIVPAAPSGRYRHGVLGDAIEPTEIRVFRLEGDKLRLLAFFPAGGDGVFEALGALAADLDGDGREEILITRSDSASGAAHLVLALQDGKPVVKARGWPTGSGGRWSHLLGAFDVDRSGLKVLAVETPHLAGSLLALRMLPGELRVRARRSGFTTHTIGSRNLWQFALLRRGGLTEVVLQERSRNRLAALALVGNRWLLRWTLPLSSPVLSNIVSGDFDGDGREDLALADAGGRLLLLLSSRR</sequence>